<gene>
    <name evidence="1" type="ORF">C8D97_107266</name>
</gene>
<dbReference type="PROSITE" id="PS51257">
    <property type="entry name" value="PROKAR_LIPOPROTEIN"/>
    <property type="match status" value="1"/>
</dbReference>
<proteinExistence type="predicted"/>
<evidence type="ECO:0000313" key="1">
    <source>
        <dbReference type="EMBL" id="PWK50099.1"/>
    </source>
</evidence>
<evidence type="ECO:0000313" key="2">
    <source>
        <dbReference type="Proteomes" id="UP000245790"/>
    </source>
</evidence>
<reference evidence="1 2" key="1">
    <citation type="submission" date="2018-05" db="EMBL/GenBank/DDBJ databases">
        <title>Genomic Encyclopedia of Type Strains, Phase IV (KMG-IV): sequencing the most valuable type-strain genomes for metagenomic binning, comparative biology and taxonomic classification.</title>
        <authorList>
            <person name="Goeker M."/>
        </authorList>
    </citation>
    <scope>NUCLEOTIDE SEQUENCE [LARGE SCALE GENOMIC DNA]</scope>
    <source>
        <strain evidence="1 2">DSM 25350</strain>
    </source>
</reference>
<comment type="caution">
    <text evidence="1">The sequence shown here is derived from an EMBL/GenBank/DDBJ whole genome shotgun (WGS) entry which is preliminary data.</text>
</comment>
<protein>
    <recommendedName>
        <fullName evidence="3">Lipoprotein</fullName>
    </recommendedName>
</protein>
<dbReference type="Proteomes" id="UP000245790">
    <property type="component" value="Unassembled WGS sequence"/>
</dbReference>
<dbReference type="AlphaFoldDB" id="A0A316FNH9"/>
<evidence type="ECO:0008006" key="3">
    <source>
        <dbReference type="Google" id="ProtNLM"/>
    </source>
</evidence>
<accession>A0A316FNH9</accession>
<sequence>MKLKEMNKNMKLNHVLYSFTLLIILSGCASKDQAKKVDATSKEEKDVLVFNIDDIDIPDLLEDETFYEYVQRKGLVETDARSKCATLYKLLSNDFKVVTHDSKSFTVKNSEEERVYHFSIEHCEPVD</sequence>
<dbReference type="EMBL" id="QGGU01000007">
    <property type="protein sequence ID" value="PWK50099.1"/>
    <property type="molecule type" value="Genomic_DNA"/>
</dbReference>
<organism evidence="1 2">
    <name type="scientific">Pleionea mediterranea</name>
    <dbReference type="NCBI Taxonomy" id="523701"/>
    <lineage>
        <taxon>Bacteria</taxon>
        <taxon>Pseudomonadati</taxon>
        <taxon>Pseudomonadota</taxon>
        <taxon>Gammaproteobacteria</taxon>
        <taxon>Oceanospirillales</taxon>
        <taxon>Pleioneaceae</taxon>
        <taxon>Pleionea</taxon>
    </lineage>
</organism>
<name>A0A316FNH9_9GAMM</name>
<keyword evidence="2" id="KW-1185">Reference proteome</keyword>